<evidence type="ECO:0000313" key="2">
    <source>
        <dbReference type="Proteomes" id="UP000266723"/>
    </source>
</evidence>
<comment type="caution">
    <text evidence="1">The sequence shown here is derived from an EMBL/GenBank/DDBJ whole genome shotgun (WGS) entry which is preliminary data.</text>
</comment>
<proteinExistence type="predicted"/>
<dbReference type="EMBL" id="QGKV02000299">
    <property type="protein sequence ID" value="KAF3596613.1"/>
    <property type="molecule type" value="Genomic_DNA"/>
</dbReference>
<gene>
    <name evidence="1" type="ORF">DY000_02027893</name>
</gene>
<protein>
    <recommendedName>
        <fullName evidence="3">Hexosyltransferase</fullName>
    </recommendedName>
</protein>
<keyword evidence="2" id="KW-1185">Reference proteome</keyword>
<organism evidence="1 2">
    <name type="scientific">Brassica cretica</name>
    <name type="common">Mustard</name>
    <dbReference type="NCBI Taxonomy" id="69181"/>
    <lineage>
        <taxon>Eukaryota</taxon>
        <taxon>Viridiplantae</taxon>
        <taxon>Streptophyta</taxon>
        <taxon>Embryophyta</taxon>
        <taxon>Tracheophyta</taxon>
        <taxon>Spermatophyta</taxon>
        <taxon>Magnoliopsida</taxon>
        <taxon>eudicotyledons</taxon>
        <taxon>Gunneridae</taxon>
        <taxon>Pentapetalae</taxon>
        <taxon>rosids</taxon>
        <taxon>malvids</taxon>
        <taxon>Brassicales</taxon>
        <taxon>Brassicaceae</taxon>
        <taxon>Brassiceae</taxon>
        <taxon>Brassica</taxon>
    </lineage>
</organism>
<name>A0ABQ7EH95_BRACR</name>
<accession>A0ABQ7EH95</accession>
<evidence type="ECO:0008006" key="3">
    <source>
        <dbReference type="Google" id="ProtNLM"/>
    </source>
</evidence>
<dbReference type="Proteomes" id="UP000266723">
    <property type="component" value="Unassembled WGS sequence"/>
</dbReference>
<sequence length="60" mass="6874">MTTTIAMVMKANTKIPMISKRSLFSGACVRNWRDRGHSRWDLRNIMNVDMLGICVYVKGV</sequence>
<reference evidence="1 2" key="1">
    <citation type="journal article" date="2020" name="BMC Genomics">
        <title>Intraspecific diversification of the crop wild relative Brassica cretica Lam. using demographic model selection.</title>
        <authorList>
            <person name="Kioukis A."/>
            <person name="Michalopoulou V.A."/>
            <person name="Briers L."/>
            <person name="Pirintsos S."/>
            <person name="Studholme D.J."/>
            <person name="Pavlidis P."/>
            <person name="Sarris P.F."/>
        </authorList>
    </citation>
    <scope>NUCLEOTIDE SEQUENCE [LARGE SCALE GENOMIC DNA]</scope>
    <source>
        <strain evidence="2">cv. PFS-1207/04</strain>
    </source>
</reference>
<evidence type="ECO:0000313" key="1">
    <source>
        <dbReference type="EMBL" id="KAF3596613.1"/>
    </source>
</evidence>